<evidence type="ECO:0000313" key="5">
    <source>
        <dbReference type="Proteomes" id="UP000067708"/>
    </source>
</evidence>
<name>A0A060JEQ1_9MICO</name>
<dbReference type="KEGG" id="rla:Rhola_00002260"/>
<evidence type="ECO:0000256" key="2">
    <source>
        <dbReference type="ARBA" id="ARBA00023180"/>
    </source>
</evidence>
<protein>
    <submittedName>
        <fullName evidence="4">Glycosidase</fullName>
        <ecNumber evidence="4">3.2.1.20</ecNumber>
    </submittedName>
</protein>
<keyword evidence="2" id="KW-0325">Glycoprotein</keyword>
<dbReference type="InterPro" id="IPR006047">
    <property type="entry name" value="GH13_cat_dom"/>
</dbReference>
<dbReference type="AlphaFoldDB" id="A0A060JEQ1"/>
<dbReference type="InterPro" id="IPR045857">
    <property type="entry name" value="O16G_dom_2"/>
</dbReference>
<dbReference type="GO" id="GO:0004556">
    <property type="term" value="F:alpha-amylase activity"/>
    <property type="evidence" value="ECO:0007669"/>
    <property type="project" value="TreeGrafter"/>
</dbReference>
<dbReference type="GO" id="GO:0009313">
    <property type="term" value="P:oligosaccharide catabolic process"/>
    <property type="evidence" value="ECO:0007669"/>
    <property type="project" value="TreeGrafter"/>
</dbReference>
<reference evidence="4 5" key="1">
    <citation type="journal article" date="2014" name="Int. J. Syst. Evol. Microbiol.">
        <title>Rhodoluna lacicola gen. nov., sp. nov., a planktonic freshwater bacterium with stream-lined genome.</title>
        <authorList>
            <person name="Hahn M."/>
            <person name="Schmidt J."/>
            <person name="Taipale S.J."/>
            <person name="Doolittle W.F."/>
            <person name="Koll U."/>
        </authorList>
    </citation>
    <scope>NUCLEOTIDE SEQUENCE [LARGE SCALE GENOMIC DNA]</scope>
    <source>
        <strain evidence="4 5">MWH-Ta8</strain>
    </source>
</reference>
<dbReference type="Gene3D" id="3.20.20.80">
    <property type="entry name" value="Glycosidases"/>
    <property type="match status" value="1"/>
</dbReference>
<feature type="domain" description="Glycosyl hydrolase family 13 catalytic" evidence="3">
    <location>
        <begin position="25"/>
        <end position="441"/>
    </location>
</feature>
<dbReference type="Proteomes" id="UP000067708">
    <property type="component" value="Chromosome"/>
</dbReference>
<proteinExistence type="inferred from homology"/>
<dbReference type="CDD" id="cd11332">
    <property type="entry name" value="AmyAc_OligoGlu_TS"/>
    <property type="match status" value="1"/>
</dbReference>
<dbReference type="OrthoDB" id="9043248at2"/>
<dbReference type="Pfam" id="PF00128">
    <property type="entry name" value="Alpha-amylase"/>
    <property type="match status" value="1"/>
</dbReference>
<dbReference type="HOGENOM" id="CLU_006462_2_3_11"/>
<dbReference type="EC" id="3.2.1.20" evidence="4"/>
<accession>A0A060JEQ1</accession>
<evidence type="ECO:0000256" key="1">
    <source>
        <dbReference type="ARBA" id="ARBA00008061"/>
    </source>
</evidence>
<evidence type="ECO:0000313" key="4">
    <source>
        <dbReference type="EMBL" id="AIC47052.1"/>
    </source>
</evidence>
<dbReference type="PATRIC" id="fig|529884.3.peg.214"/>
<dbReference type="EMBL" id="CP007490">
    <property type="protein sequence ID" value="AIC47052.1"/>
    <property type="molecule type" value="Genomic_DNA"/>
</dbReference>
<keyword evidence="4" id="KW-0326">Glycosidase</keyword>
<sequence length="567" mass="63537">MSESSQFLTTNNPAAEWWRTSVIYQIYPRSFADADGDGLGDLKGITSRLDSLASLGIDAIWFSPFFKSPQKDAGYDISDYRLIDPIFGTNEDFEILLEKAKSLGIRIIVDIVPNHTSDQHAWFQAAINSAPGSSERAYYHFKDGKGVNGELPPNNWQSIFGGPAWSRITEADGSPGQWYLHLFDSSQPDLNWENPAVADEFDEILRFWLRKGVDGFRVDVAHGMVKRAGLPDATIYDENLRERPISNLTMQEAEEAVPYWGQPGVHEAIRRFRRVIDEFEDRAMCAEASMSPLPRLAMWVRPDEYHQSFNFDYMHGEYDPAAIKKIVTDSIVEYTKVGASSTWVMSNHDGIRHATRLGIAPENTPRPGDGIHPTDPAPDEALGLRRARAATSFMLGLPGSSYLYQGEELGLPEAWQLEGKYRQDPTYARTKGERIGRDGCRVPLPWEAGVGAANGFNTTGESWLPQPANYRVFSRNLQEGVAGSTLELYKRLLKERKLFGLGAGAFRWADEYQDKNTLAYINNGVLVLMNFGPDAVALPAGEVLVTTQHDLTAERELEHDQVVWIKL</sequence>
<dbReference type="PANTHER" id="PTHR10357:SF179">
    <property type="entry name" value="NEUTRAL AND BASIC AMINO ACID TRANSPORT PROTEIN RBAT"/>
    <property type="match status" value="1"/>
</dbReference>
<organism evidence="4 5">
    <name type="scientific">Rhodoluna lacicola</name>
    <dbReference type="NCBI Taxonomy" id="529884"/>
    <lineage>
        <taxon>Bacteria</taxon>
        <taxon>Bacillati</taxon>
        <taxon>Actinomycetota</taxon>
        <taxon>Actinomycetes</taxon>
        <taxon>Micrococcales</taxon>
        <taxon>Microbacteriaceae</taxon>
        <taxon>Luna cluster</taxon>
        <taxon>Luna-1 subcluster</taxon>
        <taxon>Rhodoluna</taxon>
    </lineage>
</organism>
<dbReference type="STRING" id="529884.Rhola_00002260"/>
<gene>
    <name evidence="4" type="ORF">Rhola_00002260</name>
</gene>
<dbReference type="RefSeq" id="WP_038501790.1">
    <property type="nucleotide sequence ID" value="NZ_CP007490.1"/>
</dbReference>
<dbReference type="GO" id="GO:0004558">
    <property type="term" value="F:alpha-1,4-glucosidase activity"/>
    <property type="evidence" value="ECO:0007669"/>
    <property type="project" value="UniProtKB-EC"/>
</dbReference>
<evidence type="ECO:0000259" key="3">
    <source>
        <dbReference type="SMART" id="SM00642"/>
    </source>
</evidence>
<dbReference type="PANTHER" id="PTHR10357">
    <property type="entry name" value="ALPHA-AMYLASE FAMILY MEMBER"/>
    <property type="match status" value="1"/>
</dbReference>
<comment type="similarity">
    <text evidence="1">Belongs to the glycosyl hydrolase 13 family.</text>
</comment>
<dbReference type="eggNOG" id="COG0366">
    <property type="taxonomic scope" value="Bacteria"/>
</dbReference>
<dbReference type="Gene3D" id="3.90.400.10">
    <property type="entry name" value="Oligo-1,6-glucosidase, Domain 2"/>
    <property type="match status" value="1"/>
</dbReference>
<keyword evidence="4" id="KW-0378">Hydrolase</keyword>
<keyword evidence="5" id="KW-1185">Reference proteome</keyword>
<dbReference type="SUPFAM" id="SSF51445">
    <property type="entry name" value="(Trans)glycosidases"/>
    <property type="match status" value="1"/>
</dbReference>
<dbReference type="FunFam" id="3.90.400.10:FF:000001">
    <property type="entry name" value="Maltase A3, isoform A"/>
    <property type="match status" value="1"/>
</dbReference>
<dbReference type="InterPro" id="IPR017853">
    <property type="entry name" value="GH"/>
</dbReference>
<dbReference type="SMART" id="SM00642">
    <property type="entry name" value="Aamy"/>
    <property type="match status" value="1"/>
</dbReference>